<gene>
    <name evidence="2" type="ORF">CPAR01_09317</name>
</gene>
<reference evidence="2 3" key="1">
    <citation type="submission" date="2016-10" db="EMBL/GenBank/DDBJ databases">
        <title>The genome sequence of Colletotrichum fioriniae PJ7.</title>
        <authorList>
            <person name="Baroncelli R."/>
        </authorList>
    </citation>
    <scope>NUCLEOTIDE SEQUENCE [LARGE SCALE GENOMIC DNA]</scope>
    <source>
        <strain evidence="2 3">IMI 384185</strain>
    </source>
</reference>
<dbReference type="Proteomes" id="UP001241169">
    <property type="component" value="Unassembled WGS sequence"/>
</dbReference>
<accession>A0ABQ9SGD2</accession>
<sequence>MNNSPVNSAKAILYEQSSKVKDLGQHHRSLQSPTGYRSSRPIPRLLRGSPVRPSASPVTTHPQFSLMPRPLTPTLTRTLSEKASSYRNSPCLRHIISHPSVASTLHLIFPSKPEKLRHPRRALRPLSLSSANRNSNHPHSPTYRRPATPRLPTKLYLVDFWGGVLSRPIPFSLPPTAFFRLAGL</sequence>
<name>A0ABQ9SGD2_9PEZI</name>
<feature type="compositionally biased region" description="Polar residues" evidence="1">
    <location>
        <begin position="127"/>
        <end position="139"/>
    </location>
</feature>
<keyword evidence="3" id="KW-1185">Reference proteome</keyword>
<feature type="region of interest" description="Disordered" evidence="1">
    <location>
        <begin position="125"/>
        <end position="148"/>
    </location>
</feature>
<proteinExistence type="predicted"/>
<comment type="caution">
    <text evidence="2">The sequence shown here is derived from an EMBL/GenBank/DDBJ whole genome shotgun (WGS) entry which is preliminary data.</text>
</comment>
<dbReference type="GeneID" id="85377481"/>
<dbReference type="RefSeq" id="XP_060347712.1">
    <property type="nucleotide sequence ID" value="XM_060493582.1"/>
</dbReference>
<protein>
    <submittedName>
        <fullName evidence="2">Uncharacterized protein</fullName>
    </submittedName>
</protein>
<evidence type="ECO:0000256" key="1">
    <source>
        <dbReference type="SAM" id="MobiDB-lite"/>
    </source>
</evidence>
<evidence type="ECO:0000313" key="2">
    <source>
        <dbReference type="EMBL" id="KAK1535775.1"/>
    </source>
</evidence>
<organism evidence="2 3">
    <name type="scientific">Colletotrichum paranaense</name>
    <dbReference type="NCBI Taxonomy" id="1914294"/>
    <lineage>
        <taxon>Eukaryota</taxon>
        <taxon>Fungi</taxon>
        <taxon>Dikarya</taxon>
        <taxon>Ascomycota</taxon>
        <taxon>Pezizomycotina</taxon>
        <taxon>Sordariomycetes</taxon>
        <taxon>Hypocreomycetidae</taxon>
        <taxon>Glomerellales</taxon>
        <taxon>Glomerellaceae</taxon>
        <taxon>Colletotrichum</taxon>
        <taxon>Colletotrichum acutatum species complex</taxon>
    </lineage>
</organism>
<evidence type="ECO:0000313" key="3">
    <source>
        <dbReference type="Proteomes" id="UP001241169"/>
    </source>
</evidence>
<dbReference type="EMBL" id="MOPA01000007">
    <property type="protein sequence ID" value="KAK1535775.1"/>
    <property type="molecule type" value="Genomic_DNA"/>
</dbReference>
<feature type="region of interest" description="Disordered" evidence="1">
    <location>
        <begin position="20"/>
        <end position="71"/>
    </location>
</feature>